<dbReference type="AlphaFoldDB" id="A0A0K9F5W1"/>
<dbReference type="PANTHER" id="PTHR40396:SF1">
    <property type="entry name" value="ATPASE AAA-TYPE CORE DOMAIN-CONTAINING PROTEIN"/>
    <property type="match status" value="1"/>
</dbReference>
<dbReference type="Pfam" id="PF13304">
    <property type="entry name" value="AAA_21"/>
    <property type="match status" value="1"/>
</dbReference>
<gene>
    <name evidence="2" type="ORF">ACZ11_17530</name>
</gene>
<dbReference type="Proteomes" id="UP000037326">
    <property type="component" value="Unassembled WGS sequence"/>
</dbReference>
<evidence type="ECO:0000313" key="3">
    <source>
        <dbReference type="Proteomes" id="UP000037326"/>
    </source>
</evidence>
<feature type="domain" description="ATPase AAA-type core" evidence="1">
    <location>
        <begin position="37"/>
        <end position="376"/>
    </location>
</feature>
<dbReference type="SUPFAM" id="SSF52540">
    <property type="entry name" value="P-loop containing nucleoside triphosphate hydrolases"/>
    <property type="match status" value="1"/>
</dbReference>
<dbReference type="EMBL" id="LFXJ01000009">
    <property type="protein sequence ID" value="KMY29935.1"/>
    <property type="molecule type" value="Genomic_DNA"/>
</dbReference>
<dbReference type="GeneID" id="96600026"/>
<sequence length="445" mass="51043">MTIIKIKKIKVQNLRNVRHGEIILAVNFETFFKPDVVGLYGQNGSGKTTIVDAFGLLKALISGWIAEIKLPSQEKKLIMAGEDMASIEFEFLVENQFGTFFLNYYVELQEDENRLYTTVERLAYRENEKGKRSKILINVTVEDIQLRKANLSDMNEKTRIQLLVTHQLAKKQYMSFIFHKDLKPLLQDRLSELEMQLLHNLAIDFNRDLHVVNNQNIAPLYEERSMPFSIHLEKTRGSIPYNLKGPALLPEDAFYVLCEVIEQSNQVLSAIIPGLSIKINVLTKQTMDNGEKGIRFEFLSQRGERELPLRTESEGILKIISVLSVLIAVYNNPNACVVIDELDSGVFEYLLGELLTVIDEGGKGQLIFTSHNLRVLEVLAIKNLWFTTTNEDRRYIQLKGIKEVNNARDVYLRAIQLGGQDEDVYKETKTFKIKRAFRKAGVQRD</sequence>
<comment type="caution">
    <text evidence="2">The sequence shown here is derived from an EMBL/GenBank/DDBJ whole genome shotgun (WGS) entry which is preliminary data.</text>
</comment>
<name>A0A0K9F5W1_9BACI</name>
<protein>
    <recommendedName>
        <fullName evidence="1">ATPase AAA-type core domain-containing protein</fullName>
    </recommendedName>
</protein>
<dbReference type="InterPro" id="IPR003959">
    <property type="entry name" value="ATPase_AAA_core"/>
</dbReference>
<dbReference type="PANTHER" id="PTHR40396">
    <property type="entry name" value="ATPASE-LIKE PROTEIN"/>
    <property type="match status" value="1"/>
</dbReference>
<evidence type="ECO:0000313" key="2">
    <source>
        <dbReference type="EMBL" id="KMY29935.1"/>
    </source>
</evidence>
<organism evidence="2 3">
    <name type="scientific">Lysinibacillus xylanilyticus</name>
    <dbReference type="NCBI Taxonomy" id="582475"/>
    <lineage>
        <taxon>Bacteria</taxon>
        <taxon>Bacillati</taxon>
        <taxon>Bacillota</taxon>
        <taxon>Bacilli</taxon>
        <taxon>Bacillales</taxon>
        <taxon>Bacillaceae</taxon>
        <taxon>Lysinibacillus</taxon>
    </lineage>
</organism>
<evidence type="ECO:0000259" key="1">
    <source>
        <dbReference type="Pfam" id="PF13304"/>
    </source>
</evidence>
<dbReference type="GO" id="GO:0016887">
    <property type="term" value="F:ATP hydrolysis activity"/>
    <property type="evidence" value="ECO:0007669"/>
    <property type="project" value="InterPro"/>
</dbReference>
<accession>A0A0K9F5W1</accession>
<dbReference type="InterPro" id="IPR027417">
    <property type="entry name" value="P-loop_NTPase"/>
</dbReference>
<dbReference type="OrthoDB" id="9809324at2"/>
<dbReference type="RefSeq" id="WP_049667830.1">
    <property type="nucleotide sequence ID" value="NZ_LFXJ01000009.1"/>
</dbReference>
<proteinExistence type="predicted"/>
<dbReference type="PATRIC" id="fig|582475.4.peg.5338"/>
<dbReference type="GO" id="GO:0005524">
    <property type="term" value="F:ATP binding"/>
    <property type="evidence" value="ECO:0007669"/>
    <property type="project" value="InterPro"/>
</dbReference>
<dbReference type="Gene3D" id="3.40.50.300">
    <property type="entry name" value="P-loop containing nucleotide triphosphate hydrolases"/>
    <property type="match status" value="1"/>
</dbReference>
<reference evidence="3" key="1">
    <citation type="submission" date="2015-07" db="EMBL/GenBank/DDBJ databases">
        <authorList>
            <consortium name="Consortium for Microbial Forensics and Genomics (microFORGE)"/>
            <person name="Knight B.M."/>
            <person name="Roberts D.P."/>
            <person name="Lin D."/>
            <person name="Hari K."/>
            <person name="Fletcher J."/>
            <person name="Melcher U."/>
            <person name="Blagden T."/>
            <person name="Winegar R.A."/>
        </authorList>
    </citation>
    <scope>NUCLEOTIDE SEQUENCE [LARGE SCALE GENOMIC DNA]</scope>
    <source>
        <strain evidence="3">DSM 23493</strain>
    </source>
</reference>